<dbReference type="GO" id="GO:0009401">
    <property type="term" value="P:phosphoenolpyruvate-dependent sugar phosphotransferase system"/>
    <property type="evidence" value="ECO:0007669"/>
    <property type="project" value="UniProtKB-KW"/>
</dbReference>
<reference evidence="9 10" key="1">
    <citation type="submission" date="2014-08" db="EMBL/GenBank/DDBJ databases">
        <title>Genome sequence of Tetragenococcus muriaticus.</title>
        <authorList>
            <person name="Chuea-nongthon C."/>
            <person name="Rodtong S."/>
            <person name="Yongsawatdigul J."/>
            <person name="Steele J.L."/>
            <person name="Liu X.-y."/>
            <person name="Speers J."/>
            <person name="Glasner J.D."/>
            <person name="Neeno-Eckwall E.C."/>
        </authorList>
    </citation>
    <scope>NUCLEOTIDE SEQUENCE [LARGE SCALE GENOMIC DNA]</scope>
    <source>
        <strain evidence="9 10">3MR10-3</strain>
    </source>
</reference>
<dbReference type="GO" id="GO:0016301">
    <property type="term" value="F:kinase activity"/>
    <property type="evidence" value="ECO:0007669"/>
    <property type="project" value="UniProtKB-KW"/>
</dbReference>
<dbReference type="PATRIC" id="fig|1302648.3.peg.156"/>
<evidence type="ECO:0000256" key="5">
    <source>
        <dbReference type="ARBA" id="ARBA00022679"/>
    </source>
</evidence>
<evidence type="ECO:0000256" key="1">
    <source>
        <dbReference type="ARBA" id="ARBA00004496"/>
    </source>
</evidence>
<dbReference type="Proteomes" id="UP000029381">
    <property type="component" value="Unassembled WGS sequence"/>
</dbReference>
<evidence type="ECO:0000259" key="8">
    <source>
        <dbReference type="PROSITE" id="PS51093"/>
    </source>
</evidence>
<keyword evidence="10" id="KW-1185">Reference proteome</keyword>
<dbReference type="FunFam" id="2.70.70.10:FF:000001">
    <property type="entry name" value="PTS system glucose-specific IIA component"/>
    <property type="match status" value="1"/>
</dbReference>
<evidence type="ECO:0000256" key="4">
    <source>
        <dbReference type="ARBA" id="ARBA00022597"/>
    </source>
</evidence>
<organism evidence="9 10">
    <name type="scientific">Tetragenococcus muriaticus 3MR10-3</name>
    <dbReference type="NCBI Taxonomy" id="1302648"/>
    <lineage>
        <taxon>Bacteria</taxon>
        <taxon>Bacillati</taxon>
        <taxon>Bacillota</taxon>
        <taxon>Bacilli</taxon>
        <taxon>Lactobacillales</taxon>
        <taxon>Enterococcaceae</taxon>
        <taxon>Tetragenococcus</taxon>
    </lineage>
</organism>
<dbReference type="RefSeq" id="WP_028789884.1">
    <property type="nucleotide sequence ID" value="NZ_JPVT01000016.1"/>
</dbReference>
<dbReference type="Pfam" id="PF00358">
    <property type="entry name" value="PTS_EIIA_1"/>
    <property type="match status" value="1"/>
</dbReference>
<sequence>MFSFLKKKKTVLYSPANGQLIPLAKVEDPVFSQGMMGPGIAVLPSSDDIYSPVEGTISNVFPTKHAIGLKTKDNKEVLLHFGIDTVELKGEGFEVFVDVDDKVQADTLLARMDRNYLKEQEKNDTLMVLFPEENEFPNVEEKNVQANEELFELD</sequence>
<evidence type="ECO:0000256" key="6">
    <source>
        <dbReference type="ARBA" id="ARBA00022683"/>
    </source>
</evidence>
<accession>A0A091C8H1</accession>
<name>A0A091C8H1_9ENTE</name>
<dbReference type="InterPro" id="IPR001127">
    <property type="entry name" value="PTS_EIIA_1_perm"/>
</dbReference>
<evidence type="ECO:0000256" key="7">
    <source>
        <dbReference type="ARBA" id="ARBA00022777"/>
    </source>
</evidence>
<comment type="subcellular location">
    <subcellularLocation>
        <location evidence="2">Cell membrane</location>
        <topology evidence="2">Multi-pass membrane protein</topology>
    </subcellularLocation>
    <subcellularLocation>
        <location evidence="1">Cytoplasm</location>
    </subcellularLocation>
</comment>
<keyword evidence="3" id="KW-0813">Transport</keyword>
<dbReference type="EMBL" id="JPVT01000016">
    <property type="protein sequence ID" value="KFN93060.1"/>
    <property type="molecule type" value="Genomic_DNA"/>
</dbReference>
<dbReference type="NCBIfam" id="TIGR00830">
    <property type="entry name" value="PTBA"/>
    <property type="match status" value="1"/>
</dbReference>
<feature type="domain" description="PTS EIIA type-1" evidence="8">
    <location>
        <begin position="28"/>
        <end position="132"/>
    </location>
</feature>
<evidence type="ECO:0000313" key="10">
    <source>
        <dbReference type="Proteomes" id="UP000029381"/>
    </source>
</evidence>
<keyword evidence="4" id="KW-0762">Sugar transport</keyword>
<dbReference type="AlphaFoldDB" id="A0A091C8H1"/>
<proteinExistence type="predicted"/>
<protein>
    <submittedName>
        <fullName evidence="9">Putative PTS system glucose-specific EIICBA component</fullName>
        <ecNumber evidence="9">2.7.1.69</ecNumber>
    </submittedName>
</protein>
<dbReference type="PROSITE" id="PS51093">
    <property type="entry name" value="PTS_EIIA_TYPE_1"/>
    <property type="match status" value="1"/>
</dbReference>
<keyword evidence="6" id="KW-0598">Phosphotransferase system</keyword>
<dbReference type="PANTHER" id="PTHR45008:SF1">
    <property type="entry name" value="PTS SYSTEM GLUCOSE-SPECIFIC EIIA COMPONENT"/>
    <property type="match status" value="1"/>
</dbReference>
<comment type="caution">
    <text evidence="9">The sequence shown here is derived from an EMBL/GenBank/DDBJ whole genome shotgun (WGS) entry which is preliminary data.</text>
</comment>
<evidence type="ECO:0000313" key="9">
    <source>
        <dbReference type="EMBL" id="KFN93060.1"/>
    </source>
</evidence>
<gene>
    <name evidence="9" type="ORF">TMU3MR103_0168</name>
</gene>
<dbReference type="InterPro" id="IPR011055">
    <property type="entry name" value="Dup_hybrid_motif"/>
</dbReference>
<dbReference type="Gene3D" id="2.70.70.10">
    <property type="entry name" value="Glucose Permease (Domain IIA)"/>
    <property type="match status" value="1"/>
</dbReference>
<dbReference type="GO" id="GO:0005737">
    <property type="term" value="C:cytoplasm"/>
    <property type="evidence" value="ECO:0007669"/>
    <property type="project" value="UniProtKB-SubCell"/>
</dbReference>
<dbReference type="PANTHER" id="PTHR45008">
    <property type="entry name" value="PTS SYSTEM GLUCOSE-SPECIFIC EIIA COMPONENT"/>
    <property type="match status" value="1"/>
</dbReference>
<keyword evidence="7" id="KW-0418">Kinase</keyword>
<dbReference type="SUPFAM" id="SSF51261">
    <property type="entry name" value="Duplicated hybrid motif"/>
    <property type="match status" value="1"/>
</dbReference>
<evidence type="ECO:0000256" key="3">
    <source>
        <dbReference type="ARBA" id="ARBA00022448"/>
    </source>
</evidence>
<keyword evidence="5 9" id="KW-0808">Transferase</keyword>
<dbReference type="EC" id="2.7.1.69" evidence="9"/>
<evidence type="ECO:0000256" key="2">
    <source>
        <dbReference type="ARBA" id="ARBA00004651"/>
    </source>
</evidence>
<dbReference type="GO" id="GO:0005886">
    <property type="term" value="C:plasma membrane"/>
    <property type="evidence" value="ECO:0007669"/>
    <property type="project" value="UniProtKB-SubCell"/>
</dbReference>
<dbReference type="InterPro" id="IPR050890">
    <property type="entry name" value="PTS_EIIA_component"/>
</dbReference>